<organism evidence="1 2">
    <name type="scientific">Pseudacidovorax intermedius</name>
    <dbReference type="NCBI Taxonomy" id="433924"/>
    <lineage>
        <taxon>Bacteria</taxon>
        <taxon>Pseudomonadati</taxon>
        <taxon>Pseudomonadota</taxon>
        <taxon>Betaproteobacteria</taxon>
        <taxon>Burkholderiales</taxon>
        <taxon>Comamonadaceae</taxon>
        <taxon>Pseudacidovorax</taxon>
    </lineage>
</organism>
<evidence type="ECO:0008006" key="3">
    <source>
        <dbReference type="Google" id="ProtNLM"/>
    </source>
</evidence>
<dbReference type="AlphaFoldDB" id="A0A147GQX7"/>
<dbReference type="OrthoDB" id="8656765at2"/>
<comment type="caution">
    <text evidence="1">The sequence shown here is derived from an EMBL/GenBank/DDBJ whole genome shotgun (WGS) entry which is preliminary data.</text>
</comment>
<gene>
    <name evidence="1" type="ORF">NS331_16595</name>
</gene>
<evidence type="ECO:0000313" key="1">
    <source>
        <dbReference type="EMBL" id="KTT17975.1"/>
    </source>
</evidence>
<protein>
    <recommendedName>
        <fullName evidence="3">Holin</fullName>
    </recommendedName>
</protein>
<reference evidence="1 2" key="1">
    <citation type="journal article" date="2016" name="Front. Microbiol.">
        <title>Genomic Resource of Rice Seed Associated Bacteria.</title>
        <authorList>
            <person name="Midha S."/>
            <person name="Bansal K."/>
            <person name="Sharma S."/>
            <person name="Kumar N."/>
            <person name="Patil P.P."/>
            <person name="Chaudhry V."/>
            <person name="Patil P.B."/>
        </authorList>
    </citation>
    <scope>NUCLEOTIDE SEQUENCE [LARGE SCALE GENOMIC DNA]</scope>
    <source>
        <strain evidence="1 2">NS331</strain>
    </source>
</reference>
<accession>A0A147GQX7</accession>
<name>A0A147GQX7_9BURK</name>
<evidence type="ECO:0000313" key="2">
    <source>
        <dbReference type="Proteomes" id="UP000072741"/>
    </source>
</evidence>
<dbReference type="EMBL" id="LDSL01000108">
    <property type="protein sequence ID" value="KTT17975.1"/>
    <property type="molecule type" value="Genomic_DNA"/>
</dbReference>
<dbReference type="RefSeq" id="WP_058643072.1">
    <property type="nucleotide sequence ID" value="NZ_LDSL01000108.1"/>
</dbReference>
<dbReference type="Proteomes" id="UP000072741">
    <property type="component" value="Unassembled WGS sequence"/>
</dbReference>
<proteinExistence type="predicted"/>
<keyword evidence="2" id="KW-1185">Reference proteome</keyword>
<sequence>MELPELPDGWPTKLAGLAGSFVSMGFVKGTVPARIFMAISGALLSFYCSPFVSAQTGLPEGGTGFLVGLFGMAVVSKLWESMSTWEVQELWQIAMAWLRRLTGTRKEDQ</sequence>